<sequence>MTDPPTCGLLLAALSLGPTCQWVRPAIKIPSSRLLLLPRPHLLHHRRPPPSPLRSQPPPANWAPRVSLSTHPRSSRLLFLWLLTAVRHVPPPQGGASRSANFGEPTEEWGPLRRRRRRRLSALESSRRRRRGSRGRVEGGGDRGRDARIGAGEAARRGRAMLGRMRCLVGGGVVEDSPRGAAVVKRVSPASRRVHNATSSAAAAATAAGEEEEGKGGPCVRSPDLMETVHEVAIYIHRFHNLDLFQQGWYQMKISATWEEGGAKTPASPARVVQYEAPDVGADDALGIWKIDDADNSFYTQPFRIKYARQDIYLSVMVSFNIFNSEEEGPAASSVILKFELIYAPTLENGCDIQASNGTSSAAVHEFRVPRRALLGSHSYCPVHFDAFHSVLVDLTLHIVYLKAGATKSSLKIPDQGLGPTSHHIVKGLLTSREMLLEELKKISDAIGKTIEDLDVADLNLGKYEAVQPLKSGLPNSNKVFPATTKGVGHLAGILHDFLERPNSVADGGNDVMLYSLPKEELLELFLTVSSQLSLLWNAFLKFHRTNKTKILDYLRDIWALDRKSEWSIWTVHSKIEIPHRYLRSTGDESSHRHSLLRVSGSRKFHDDPVQNSASRAELHRKSITQMKINTLSVQDMHIYADPSRVPVVLIEQHVMVVPQHGSSKDLATNSSEQKDTIVLPKLQGDSLALKSSAGKKGGRILRAVVFGHHLDLRLVRNQWLLLDPGADCLMSEANEDKTSGDFKEMGGRLAEEVVAFLKKKVEKLAKYGGCKELKLSFVGHSIGNIIIRTALAEPALQPYLKNLYTYMSISGPHLGYWYSSNSLFNSGLWLLKKLKGAQCIHQLTFSDDQDPQNTFFYKLCKLKTLENFKNIILLSSPQDGYVPYHSARIELCPAASSDNSKKGQVFTEMLNNCLDQIRAPSSQTRIFMRCDVNFDQSAHGRNLNTMIGRAAHIEFLETDIYAKFIMWSFPELFR</sequence>
<feature type="region of interest" description="Disordered" evidence="2">
    <location>
        <begin position="120"/>
        <end position="151"/>
    </location>
</feature>
<dbReference type="Pfam" id="PF12394">
    <property type="entry name" value="DUF3657"/>
    <property type="match status" value="1"/>
</dbReference>
<dbReference type="InterPro" id="IPR007751">
    <property type="entry name" value="DUF676_lipase-like"/>
</dbReference>
<evidence type="ECO:0000313" key="5">
    <source>
        <dbReference type="Proteomes" id="UP000032180"/>
    </source>
</evidence>
<feature type="compositionally biased region" description="Basic and acidic residues" evidence="2">
    <location>
        <begin position="135"/>
        <end position="148"/>
    </location>
</feature>
<dbReference type="Gene3D" id="3.40.50.1820">
    <property type="entry name" value="alpha/beta hydrolase"/>
    <property type="match status" value="1"/>
</dbReference>
<feature type="region of interest" description="Disordered" evidence="2">
    <location>
        <begin position="46"/>
        <end position="67"/>
    </location>
</feature>
<evidence type="ECO:0000313" key="4">
    <source>
        <dbReference type="EnsemblPlants" id="LPERR12G03670.1"/>
    </source>
</evidence>
<keyword evidence="5" id="KW-1185">Reference proteome</keyword>
<feature type="region of interest" description="Disordered" evidence="2">
    <location>
        <begin position="186"/>
        <end position="220"/>
    </location>
</feature>
<proteinExistence type="inferred from homology"/>
<dbReference type="PANTHER" id="PTHR12482:SF5">
    <property type="entry name" value="DUF676 DOMAIN-CONTAINING PROTEIN"/>
    <property type="match status" value="1"/>
</dbReference>
<dbReference type="Pfam" id="PF05057">
    <property type="entry name" value="DUF676"/>
    <property type="match status" value="1"/>
</dbReference>
<dbReference type="eggNOG" id="KOG2205">
    <property type="taxonomic scope" value="Eukaryota"/>
</dbReference>
<feature type="compositionally biased region" description="Low complexity" evidence="2">
    <location>
        <begin position="197"/>
        <end position="208"/>
    </location>
</feature>
<reference evidence="5" key="2">
    <citation type="submission" date="2013-12" db="EMBL/GenBank/DDBJ databases">
        <authorList>
            <person name="Yu Y."/>
            <person name="Lee S."/>
            <person name="de Baynast K."/>
            <person name="Wissotski M."/>
            <person name="Liu L."/>
            <person name="Talag J."/>
            <person name="Goicoechea J."/>
            <person name="Angelova A."/>
            <person name="Jetty R."/>
            <person name="Kudrna D."/>
            <person name="Golser W."/>
            <person name="Rivera L."/>
            <person name="Zhang J."/>
            <person name="Wing R."/>
        </authorList>
    </citation>
    <scope>NUCLEOTIDE SEQUENCE</scope>
</reference>
<dbReference type="AlphaFoldDB" id="A0A0D9XX66"/>
<dbReference type="STRING" id="77586.A0A0D9XX66"/>
<name>A0A0D9XX66_9ORYZ</name>
<dbReference type="Proteomes" id="UP000032180">
    <property type="component" value="Chromosome 12"/>
</dbReference>
<dbReference type="Gramene" id="LPERR12G03670.1">
    <property type="protein sequence ID" value="LPERR12G03670.1"/>
    <property type="gene ID" value="LPERR12G03670"/>
</dbReference>
<protein>
    <recommendedName>
        <fullName evidence="3">DUF676 domain-containing protein</fullName>
    </recommendedName>
</protein>
<organism evidence="4 5">
    <name type="scientific">Leersia perrieri</name>
    <dbReference type="NCBI Taxonomy" id="77586"/>
    <lineage>
        <taxon>Eukaryota</taxon>
        <taxon>Viridiplantae</taxon>
        <taxon>Streptophyta</taxon>
        <taxon>Embryophyta</taxon>
        <taxon>Tracheophyta</taxon>
        <taxon>Spermatophyta</taxon>
        <taxon>Magnoliopsida</taxon>
        <taxon>Liliopsida</taxon>
        <taxon>Poales</taxon>
        <taxon>Poaceae</taxon>
        <taxon>BOP clade</taxon>
        <taxon>Oryzoideae</taxon>
        <taxon>Oryzeae</taxon>
        <taxon>Oryzinae</taxon>
        <taxon>Leersia</taxon>
    </lineage>
</organism>
<comment type="similarity">
    <text evidence="1">Belongs to the FAM135 family.</text>
</comment>
<evidence type="ECO:0000256" key="2">
    <source>
        <dbReference type="SAM" id="MobiDB-lite"/>
    </source>
</evidence>
<accession>A0A0D9XX66</accession>
<evidence type="ECO:0000256" key="1">
    <source>
        <dbReference type="ARBA" id="ARBA00007949"/>
    </source>
</evidence>
<dbReference type="InterPro" id="IPR022122">
    <property type="entry name" value="DUF3657"/>
</dbReference>
<feature type="domain" description="DUF676" evidence="3">
    <location>
        <begin position="708"/>
        <end position="887"/>
    </location>
</feature>
<dbReference type="EnsemblPlants" id="LPERR12G03670.1">
    <property type="protein sequence ID" value="LPERR12G03670.1"/>
    <property type="gene ID" value="LPERR12G03670"/>
</dbReference>
<dbReference type="SUPFAM" id="SSF53474">
    <property type="entry name" value="alpha/beta-Hydrolases"/>
    <property type="match status" value="1"/>
</dbReference>
<reference evidence="4" key="3">
    <citation type="submission" date="2015-04" db="UniProtKB">
        <authorList>
            <consortium name="EnsemblPlants"/>
        </authorList>
    </citation>
    <scope>IDENTIFICATION</scope>
</reference>
<dbReference type="FunFam" id="3.40.50.1820:FF:000102">
    <property type="entry name" value="Putative serine esterase family protein"/>
    <property type="match status" value="1"/>
</dbReference>
<dbReference type="InterPro" id="IPR029058">
    <property type="entry name" value="AB_hydrolase_fold"/>
</dbReference>
<dbReference type="InterPro" id="IPR044294">
    <property type="entry name" value="Lipase-like"/>
</dbReference>
<reference evidence="4 5" key="1">
    <citation type="submission" date="2012-08" db="EMBL/GenBank/DDBJ databases">
        <title>Oryza genome evolution.</title>
        <authorList>
            <person name="Wing R.A."/>
        </authorList>
    </citation>
    <scope>NUCLEOTIDE SEQUENCE</scope>
</reference>
<feature type="compositionally biased region" description="Pro residues" evidence="2">
    <location>
        <begin position="49"/>
        <end position="61"/>
    </location>
</feature>
<evidence type="ECO:0000259" key="3">
    <source>
        <dbReference type="Pfam" id="PF05057"/>
    </source>
</evidence>
<dbReference type="PANTHER" id="PTHR12482">
    <property type="entry name" value="LIPASE ROG1-RELATED-RELATED"/>
    <property type="match status" value="1"/>
</dbReference>